<evidence type="ECO:0000256" key="8">
    <source>
        <dbReference type="SAM" id="MobiDB-lite"/>
    </source>
</evidence>
<proteinExistence type="inferred from homology"/>
<feature type="compositionally biased region" description="Low complexity" evidence="8">
    <location>
        <begin position="61"/>
        <end position="79"/>
    </location>
</feature>
<organism evidence="9 10">
    <name type="scientific">Sesamum alatum</name>
    <dbReference type="NCBI Taxonomy" id="300844"/>
    <lineage>
        <taxon>Eukaryota</taxon>
        <taxon>Viridiplantae</taxon>
        <taxon>Streptophyta</taxon>
        <taxon>Embryophyta</taxon>
        <taxon>Tracheophyta</taxon>
        <taxon>Spermatophyta</taxon>
        <taxon>Magnoliopsida</taxon>
        <taxon>eudicotyledons</taxon>
        <taxon>Gunneridae</taxon>
        <taxon>Pentapetalae</taxon>
        <taxon>asterids</taxon>
        <taxon>lamiids</taxon>
        <taxon>Lamiales</taxon>
        <taxon>Pedaliaceae</taxon>
        <taxon>Sesamum</taxon>
    </lineage>
</organism>
<evidence type="ECO:0000256" key="6">
    <source>
        <dbReference type="ARBA" id="ARBA00023136"/>
    </source>
</evidence>
<evidence type="ECO:0000256" key="5">
    <source>
        <dbReference type="ARBA" id="ARBA00022989"/>
    </source>
</evidence>
<reference evidence="9" key="2">
    <citation type="journal article" date="2024" name="Plant">
        <title>Genomic evolution and insights into agronomic trait innovations of Sesamum species.</title>
        <authorList>
            <person name="Miao H."/>
            <person name="Wang L."/>
            <person name="Qu L."/>
            <person name="Liu H."/>
            <person name="Sun Y."/>
            <person name="Le M."/>
            <person name="Wang Q."/>
            <person name="Wei S."/>
            <person name="Zheng Y."/>
            <person name="Lin W."/>
            <person name="Duan Y."/>
            <person name="Cao H."/>
            <person name="Xiong S."/>
            <person name="Wang X."/>
            <person name="Wei L."/>
            <person name="Li C."/>
            <person name="Ma Q."/>
            <person name="Ju M."/>
            <person name="Zhao R."/>
            <person name="Li G."/>
            <person name="Mu C."/>
            <person name="Tian Q."/>
            <person name="Mei H."/>
            <person name="Zhang T."/>
            <person name="Gao T."/>
            <person name="Zhang H."/>
        </authorList>
    </citation>
    <scope>NUCLEOTIDE SEQUENCE</scope>
    <source>
        <strain evidence="9">3651</strain>
    </source>
</reference>
<evidence type="ECO:0000313" key="10">
    <source>
        <dbReference type="Proteomes" id="UP001293254"/>
    </source>
</evidence>
<dbReference type="AlphaFoldDB" id="A0AAE1YZM8"/>
<evidence type="ECO:0000256" key="3">
    <source>
        <dbReference type="ARBA" id="ARBA00006483"/>
    </source>
</evidence>
<feature type="region of interest" description="Disordered" evidence="8">
    <location>
        <begin position="60"/>
        <end position="79"/>
    </location>
</feature>
<gene>
    <name evidence="9" type="ORF">Salat_0251600</name>
</gene>
<dbReference type="Pfam" id="PF03208">
    <property type="entry name" value="PRA1"/>
    <property type="match status" value="1"/>
</dbReference>
<evidence type="ECO:0000313" key="9">
    <source>
        <dbReference type="EMBL" id="KAK4439167.1"/>
    </source>
</evidence>
<evidence type="ECO:0000256" key="1">
    <source>
        <dbReference type="ARBA" id="ARBA00002501"/>
    </source>
</evidence>
<keyword evidence="10" id="KW-1185">Reference proteome</keyword>
<dbReference type="GO" id="GO:0016020">
    <property type="term" value="C:membrane"/>
    <property type="evidence" value="ECO:0007669"/>
    <property type="project" value="UniProtKB-SubCell"/>
</dbReference>
<protein>
    <recommendedName>
        <fullName evidence="7">PRA1 family protein</fullName>
    </recommendedName>
</protein>
<comment type="function">
    <text evidence="1 7">May be involved in both secretory and endocytic intracellular trafficking in the endosomal/prevacuolar compartments.</text>
</comment>
<keyword evidence="4 7" id="KW-0812">Transmembrane</keyword>
<dbReference type="GO" id="GO:0005783">
    <property type="term" value="C:endoplasmic reticulum"/>
    <property type="evidence" value="ECO:0007669"/>
    <property type="project" value="TreeGrafter"/>
</dbReference>
<dbReference type="EMBL" id="JACGWO010000001">
    <property type="protein sequence ID" value="KAK4439167.1"/>
    <property type="molecule type" value="Genomic_DNA"/>
</dbReference>
<reference evidence="9" key="1">
    <citation type="submission" date="2020-06" db="EMBL/GenBank/DDBJ databases">
        <authorList>
            <person name="Li T."/>
            <person name="Hu X."/>
            <person name="Zhang T."/>
            <person name="Song X."/>
            <person name="Zhang H."/>
            <person name="Dai N."/>
            <person name="Sheng W."/>
            <person name="Hou X."/>
            <person name="Wei L."/>
        </authorList>
    </citation>
    <scope>NUCLEOTIDE SEQUENCE</scope>
    <source>
        <strain evidence="9">3651</strain>
        <tissue evidence="9">Leaf</tissue>
    </source>
</reference>
<comment type="caution">
    <text evidence="9">The sequence shown here is derived from an EMBL/GenBank/DDBJ whole genome shotgun (WGS) entry which is preliminary data.</text>
</comment>
<dbReference type="GO" id="GO:0005794">
    <property type="term" value="C:Golgi apparatus"/>
    <property type="evidence" value="ECO:0007669"/>
    <property type="project" value="TreeGrafter"/>
</dbReference>
<dbReference type="InterPro" id="IPR004895">
    <property type="entry name" value="Prenylated_rab_accept_PRA1"/>
</dbReference>
<keyword evidence="5 7" id="KW-1133">Transmembrane helix</keyword>
<evidence type="ECO:0000256" key="2">
    <source>
        <dbReference type="ARBA" id="ARBA00004141"/>
    </source>
</evidence>
<keyword evidence="6 7" id="KW-0472">Membrane</keyword>
<name>A0AAE1YZM8_9LAMI</name>
<dbReference type="GO" id="GO:0016192">
    <property type="term" value="P:vesicle-mediated transport"/>
    <property type="evidence" value="ECO:0007669"/>
    <property type="project" value="TreeGrafter"/>
</dbReference>
<accession>A0AAE1YZM8</accession>
<dbReference type="PANTHER" id="PTHR19317">
    <property type="entry name" value="PRENYLATED RAB ACCEPTOR 1-RELATED"/>
    <property type="match status" value="1"/>
</dbReference>
<sequence length="268" mass="29877">MSKIKFGVFPAEHQRANRKDMVFAPNPLSLSVPEPAFESWLRDSGYLEILDQRTTDLHRISTTAKPSNSASSAADSTTTSTAPKRASFVSRLFSRIWTLLSLLTFNPFSKLATDDFAGDTPPWTLAFFGSSESYSFPSSPSQARLRVHENVKRFARNYASLVVLFFACSLYQLPLALTGLISCLALWDVFKFSGDRWGLDRYPIIRQTLIRIAQCATAVILLISNIQLAVFCALGVSYAVMILHASFRKLTPTKQPAVRGGNRRTARR</sequence>
<dbReference type="Proteomes" id="UP001293254">
    <property type="component" value="Unassembled WGS sequence"/>
</dbReference>
<dbReference type="PANTHER" id="PTHR19317:SF1">
    <property type="entry name" value="PRA1 FAMILY PROTEIN H"/>
    <property type="match status" value="1"/>
</dbReference>
<evidence type="ECO:0000256" key="4">
    <source>
        <dbReference type="ARBA" id="ARBA00022692"/>
    </source>
</evidence>
<evidence type="ECO:0000256" key="7">
    <source>
        <dbReference type="RuleBase" id="RU363107"/>
    </source>
</evidence>
<comment type="subcellular location">
    <subcellularLocation>
        <location evidence="2 7">Membrane</location>
        <topology evidence="2 7">Multi-pass membrane protein</topology>
    </subcellularLocation>
</comment>
<feature type="transmembrane region" description="Helical" evidence="7">
    <location>
        <begin position="161"/>
        <end position="187"/>
    </location>
</feature>
<feature type="transmembrane region" description="Helical" evidence="7">
    <location>
        <begin position="226"/>
        <end position="247"/>
    </location>
</feature>
<keyword evidence="7" id="KW-0813">Transport</keyword>
<comment type="similarity">
    <text evidence="3 7">Belongs to the PRA1 family.</text>
</comment>